<dbReference type="Proteomes" id="UP000295511">
    <property type="component" value="Unassembled WGS sequence"/>
</dbReference>
<dbReference type="PANTHER" id="PTHR30547">
    <property type="entry name" value="UNCHARACTERIZED PROTEIN YHCG-RELATED"/>
    <property type="match status" value="1"/>
</dbReference>
<dbReference type="InterPro" id="IPR053148">
    <property type="entry name" value="PD-DEXK-like_domain"/>
</dbReference>
<dbReference type="InterPro" id="IPR011856">
    <property type="entry name" value="tRNA_endonuc-like_dom_sf"/>
</dbReference>
<dbReference type="Pfam" id="PF06250">
    <property type="entry name" value="YhcG_C"/>
    <property type="match status" value="1"/>
</dbReference>
<evidence type="ECO:0000256" key="1">
    <source>
        <dbReference type="SAM" id="MobiDB-lite"/>
    </source>
</evidence>
<reference evidence="4 5" key="1">
    <citation type="submission" date="2019-03" db="EMBL/GenBank/DDBJ databases">
        <title>Whole genome sequence of Arthrobacter sp JH1-1.</title>
        <authorList>
            <person name="Trinh H.N."/>
        </authorList>
    </citation>
    <scope>NUCLEOTIDE SEQUENCE [LARGE SCALE GENOMIC DNA]</scope>
    <source>
        <strain evidence="4 5">JH1-1</strain>
    </source>
</reference>
<name>A0A4R5KXW6_9MICC</name>
<feature type="compositionally biased region" description="Polar residues" evidence="1">
    <location>
        <begin position="1"/>
        <end position="14"/>
    </location>
</feature>
<dbReference type="Pfam" id="PF17761">
    <property type="entry name" value="DUF1016_N"/>
    <property type="match status" value="1"/>
</dbReference>
<dbReference type="Gene3D" id="3.40.1350.10">
    <property type="match status" value="1"/>
</dbReference>
<feature type="domain" description="YhcG N-terminal" evidence="3">
    <location>
        <begin position="49"/>
        <end position="183"/>
    </location>
</feature>
<protein>
    <submittedName>
        <fullName evidence="4">DUF1016 domain-containing protein</fullName>
    </submittedName>
</protein>
<sequence>MSSRGAQSSPSTEVDTGPGTRKHSGRASFPCTPAKSTMPGWYNELLRSISQRVELGRRAATTAVNRELVATNWAIGKLILDRQGSEGWGAKVIDRLSADLQSAFPGAAGFSPRNLKYMRAFAEAWPDYAIVQRIAQLPWIHQISLIQKLSDPESRLWYAAAAVEHGWSRNVLVHHIETKRMERSGKAISNFGATLPPVDSDLTQEATKDPYVFDFVAMTDRRNERELESQLVKHVEKFLLELGHGFAYVGRQVRLLINDQEFFADLLFYNFKLRCFVVIELKATDFKPGYLGQLGMYMAAVDDLLAHPDDKPTIGLLLCKSKDSLVAEYALRTTSMPIGVSEWKTEIMESMPEEFASNLPSIELIEAELAGGPPLHDSTTSRNSRN</sequence>
<dbReference type="EMBL" id="SMRU01000004">
    <property type="protein sequence ID" value="TDF99947.1"/>
    <property type="molecule type" value="Genomic_DNA"/>
</dbReference>
<dbReference type="AlphaFoldDB" id="A0A4R5KXW6"/>
<feature type="region of interest" description="Disordered" evidence="1">
    <location>
        <begin position="1"/>
        <end position="33"/>
    </location>
</feature>
<proteinExistence type="predicted"/>
<evidence type="ECO:0000259" key="2">
    <source>
        <dbReference type="Pfam" id="PF06250"/>
    </source>
</evidence>
<dbReference type="InterPro" id="IPR041527">
    <property type="entry name" value="YhcG_N"/>
</dbReference>
<dbReference type="PANTHER" id="PTHR30547:SF0">
    <property type="entry name" value="BLR8175 PROTEIN"/>
    <property type="match status" value="1"/>
</dbReference>
<organism evidence="4 5">
    <name type="scientific">Arthrobacter terricola</name>
    <dbReference type="NCBI Taxonomy" id="2547396"/>
    <lineage>
        <taxon>Bacteria</taxon>
        <taxon>Bacillati</taxon>
        <taxon>Actinomycetota</taxon>
        <taxon>Actinomycetes</taxon>
        <taxon>Micrococcales</taxon>
        <taxon>Micrococcaceae</taxon>
        <taxon>Arthrobacter</taxon>
    </lineage>
</organism>
<accession>A0A4R5KXW6</accession>
<dbReference type="RefSeq" id="WP_133203040.1">
    <property type="nucleotide sequence ID" value="NZ_SMRU01000004.1"/>
</dbReference>
<comment type="caution">
    <text evidence="4">The sequence shown here is derived from an EMBL/GenBank/DDBJ whole genome shotgun (WGS) entry which is preliminary data.</text>
</comment>
<feature type="domain" description="YhcG PDDEXK nuclease" evidence="2">
    <location>
        <begin position="205"/>
        <end position="360"/>
    </location>
</feature>
<keyword evidence="5" id="KW-1185">Reference proteome</keyword>
<evidence type="ECO:0000313" key="5">
    <source>
        <dbReference type="Proteomes" id="UP000295511"/>
    </source>
</evidence>
<dbReference type="InterPro" id="IPR009362">
    <property type="entry name" value="YhcG_C"/>
</dbReference>
<evidence type="ECO:0000313" key="4">
    <source>
        <dbReference type="EMBL" id="TDF99947.1"/>
    </source>
</evidence>
<dbReference type="OrthoDB" id="9801263at2"/>
<evidence type="ECO:0000259" key="3">
    <source>
        <dbReference type="Pfam" id="PF17761"/>
    </source>
</evidence>
<gene>
    <name evidence="4" type="ORF">E1809_04515</name>
</gene>
<dbReference type="GO" id="GO:0003676">
    <property type="term" value="F:nucleic acid binding"/>
    <property type="evidence" value="ECO:0007669"/>
    <property type="project" value="InterPro"/>
</dbReference>